<feature type="coiled-coil region" evidence="15">
    <location>
        <begin position="8"/>
        <end position="35"/>
    </location>
</feature>
<dbReference type="FunFam" id="1.20.58.80:FF:000002">
    <property type="entry name" value="Vacuolar protein sorting-associated protein 4A"/>
    <property type="match status" value="1"/>
</dbReference>
<name>A0A673CTZ5_9TELE</name>
<evidence type="ECO:0000256" key="11">
    <source>
        <dbReference type="ARBA" id="ARBA00023136"/>
    </source>
</evidence>
<accession>A0A673CTZ5</accession>
<dbReference type="EC" id="3.6.4.6" evidence="3"/>
<dbReference type="InterPro" id="IPR003960">
    <property type="entry name" value="ATPase_AAA_CS"/>
</dbReference>
<dbReference type="FunFam" id="3.40.50.300:FF:000043">
    <property type="entry name" value="Vacuolar protein sorting-associated protein 4"/>
    <property type="match status" value="1"/>
</dbReference>
<keyword evidence="7" id="KW-0967">Endosome</keyword>
<sequence length="504" mass="56772">MEPTNLQKAIAIAQKASQEDQAENYEEAIRSYQHAVKYFLHILKREPQGKDGNQKIRDSCKQYLDRVEVLQEFLANKEKAIDLATKAAQEDKAQNYEEALRLYQAAVQYFLHVVKYEAQSAKAKESIRAKCTEYLDRAEKLKEYLKKKEKAPPAKPVKESQSDDRGHYSNVSAIWIIIFFSGAIVMEKPNIKWSDVAGLEGAKEALKEAVILPIKFPHLFTGKRVPWRGILLFGPPGTGKSYLAKAVATEANNSTFFSISSSDLVSKWLGESEKLVKNLFSLAREHKPSIIFIDEIDSLCGSRSENESEAARRIKTEFLVQMQGVGVDNEGVLVLGATNIPWTLDSAIRRRFEKRIYIPLPEEHARSFMFKLHLGSTPNCLTESDFVALGKKTEGYSGADISIIVRDALMQPVRKVQSATHFKRVRGPSRTDPNIIVDDLLTPCSPGDPQAMEMSWMDVPGEKLMEPVVSMSDMLRSQAHTKPTVNEQDLEKLKKFTEDFGQEG</sequence>
<dbReference type="Gene3D" id="3.40.50.300">
    <property type="entry name" value="P-loop containing nucleotide triphosphate hydrolases"/>
    <property type="match status" value="1"/>
</dbReference>
<keyword evidence="9 14" id="KW-0067">ATP-binding</keyword>
<evidence type="ECO:0000256" key="15">
    <source>
        <dbReference type="SAM" id="Coils"/>
    </source>
</evidence>
<dbReference type="Pfam" id="PF17862">
    <property type="entry name" value="AAA_lid_3"/>
    <property type="match status" value="1"/>
</dbReference>
<evidence type="ECO:0000256" key="4">
    <source>
        <dbReference type="ARBA" id="ARBA00022448"/>
    </source>
</evidence>
<evidence type="ECO:0000313" key="20">
    <source>
        <dbReference type="Proteomes" id="UP000472271"/>
    </source>
</evidence>
<dbReference type="GO" id="GO:0007033">
    <property type="term" value="P:vacuole organization"/>
    <property type="evidence" value="ECO:0007669"/>
    <property type="project" value="TreeGrafter"/>
</dbReference>
<evidence type="ECO:0000256" key="8">
    <source>
        <dbReference type="ARBA" id="ARBA00022801"/>
    </source>
</evidence>
<dbReference type="GO" id="GO:0015031">
    <property type="term" value="P:protein transport"/>
    <property type="evidence" value="ECO:0007669"/>
    <property type="project" value="UniProtKB-KW"/>
</dbReference>
<keyword evidence="4" id="KW-0813">Transport</keyword>
<dbReference type="FunFam" id="1.20.58.80:FF:000004">
    <property type="entry name" value="Vacuolar protein sorting-associated protein 4"/>
    <property type="match status" value="1"/>
</dbReference>
<dbReference type="AlphaFoldDB" id="A0A673CTZ5"/>
<dbReference type="InterPro" id="IPR050304">
    <property type="entry name" value="MT-severing_AAA_ATPase"/>
</dbReference>
<dbReference type="Pfam" id="PF00004">
    <property type="entry name" value="AAA"/>
    <property type="match status" value="1"/>
</dbReference>
<dbReference type="CDD" id="cd19521">
    <property type="entry name" value="RecA-like_VPS4"/>
    <property type="match status" value="1"/>
</dbReference>
<evidence type="ECO:0000313" key="19">
    <source>
        <dbReference type="Ensembl" id="ENSSORP00005056072.1"/>
    </source>
</evidence>
<dbReference type="GO" id="GO:0031902">
    <property type="term" value="C:late endosome membrane"/>
    <property type="evidence" value="ECO:0007669"/>
    <property type="project" value="UniProtKB-SubCell"/>
</dbReference>
<evidence type="ECO:0000256" key="13">
    <source>
        <dbReference type="ARBA" id="ARBA00048883"/>
    </source>
</evidence>
<dbReference type="Pfam" id="PF04212">
    <property type="entry name" value="MIT"/>
    <property type="match status" value="2"/>
</dbReference>
<protein>
    <recommendedName>
        <fullName evidence="3">vesicle-fusing ATPase</fullName>
        <ecNumber evidence="3">3.6.4.6</ecNumber>
    </recommendedName>
</protein>
<evidence type="ECO:0000259" key="18">
    <source>
        <dbReference type="SMART" id="SM00745"/>
    </source>
</evidence>
<gene>
    <name evidence="19" type="primary">vps4b</name>
</gene>
<evidence type="ECO:0000256" key="5">
    <source>
        <dbReference type="ARBA" id="ARBA00022618"/>
    </source>
</evidence>
<dbReference type="GO" id="GO:0016197">
    <property type="term" value="P:endosomal transport"/>
    <property type="evidence" value="ECO:0007669"/>
    <property type="project" value="TreeGrafter"/>
</dbReference>
<evidence type="ECO:0000256" key="3">
    <source>
        <dbReference type="ARBA" id="ARBA00012674"/>
    </source>
</evidence>
<evidence type="ECO:0000256" key="7">
    <source>
        <dbReference type="ARBA" id="ARBA00022753"/>
    </source>
</evidence>
<dbReference type="PANTHER" id="PTHR23074:SF72">
    <property type="entry name" value="VACUOLAR PROTEIN SORTING-ASSOCIATED PROTEIN 4B"/>
    <property type="match status" value="1"/>
</dbReference>
<reference evidence="19" key="2">
    <citation type="submission" date="2025-08" db="UniProtKB">
        <authorList>
            <consortium name="Ensembl"/>
        </authorList>
    </citation>
    <scope>IDENTIFICATION</scope>
</reference>
<feature type="region of interest" description="Disordered" evidence="16">
    <location>
        <begin position="146"/>
        <end position="165"/>
    </location>
</feature>
<evidence type="ECO:0000256" key="10">
    <source>
        <dbReference type="ARBA" id="ARBA00022927"/>
    </source>
</evidence>
<dbReference type="Proteomes" id="UP000472271">
    <property type="component" value="Chromosome 17"/>
</dbReference>
<dbReference type="Gene3D" id="1.20.58.80">
    <property type="entry name" value="Phosphotransferase system, lactose/cellobiose-type IIA subunit"/>
    <property type="match status" value="2"/>
</dbReference>
<comment type="subcellular location">
    <subcellularLocation>
        <location evidence="1">Late endosome membrane</location>
        <topology evidence="1">Peripheral membrane protein</topology>
    </subcellularLocation>
</comment>
<dbReference type="InterPro" id="IPR003959">
    <property type="entry name" value="ATPase_AAA_core"/>
</dbReference>
<reference evidence="19" key="3">
    <citation type="submission" date="2025-09" db="UniProtKB">
        <authorList>
            <consortium name="Ensembl"/>
        </authorList>
    </citation>
    <scope>IDENTIFICATION</scope>
</reference>
<dbReference type="SMART" id="SM00745">
    <property type="entry name" value="MIT"/>
    <property type="match status" value="2"/>
</dbReference>
<dbReference type="InterPro" id="IPR003593">
    <property type="entry name" value="AAA+_ATPase"/>
</dbReference>
<dbReference type="SUPFAM" id="SSF52540">
    <property type="entry name" value="P-loop containing nucleoside triphosphate hydrolases"/>
    <property type="match status" value="1"/>
</dbReference>
<reference evidence="19" key="1">
    <citation type="submission" date="2019-06" db="EMBL/GenBank/DDBJ databases">
        <authorList>
            <consortium name="Wellcome Sanger Institute Data Sharing"/>
        </authorList>
    </citation>
    <scope>NUCLEOTIDE SEQUENCE [LARGE SCALE GENOMIC DNA]</scope>
</reference>
<feature type="domain" description="AAA+ ATPase" evidence="17">
    <location>
        <begin position="226"/>
        <end position="362"/>
    </location>
</feature>
<keyword evidence="5" id="KW-0132">Cell division</keyword>
<organism evidence="19 20">
    <name type="scientific">Sphaeramia orbicularis</name>
    <name type="common">orbiculate cardinalfish</name>
    <dbReference type="NCBI Taxonomy" id="375764"/>
    <lineage>
        <taxon>Eukaryota</taxon>
        <taxon>Metazoa</taxon>
        <taxon>Chordata</taxon>
        <taxon>Craniata</taxon>
        <taxon>Vertebrata</taxon>
        <taxon>Euteleostomi</taxon>
        <taxon>Actinopterygii</taxon>
        <taxon>Neopterygii</taxon>
        <taxon>Teleostei</taxon>
        <taxon>Neoteleostei</taxon>
        <taxon>Acanthomorphata</taxon>
        <taxon>Gobiaria</taxon>
        <taxon>Kurtiformes</taxon>
        <taxon>Apogonoidei</taxon>
        <taxon>Apogonidae</taxon>
        <taxon>Apogoninae</taxon>
        <taxon>Sphaeramia</taxon>
    </lineage>
</organism>
<evidence type="ECO:0000256" key="9">
    <source>
        <dbReference type="ARBA" id="ARBA00022840"/>
    </source>
</evidence>
<keyword evidence="6 14" id="KW-0547">Nucleotide-binding</keyword>
<keyword evidence="10" id="KW-0653">Protein transport</keyword>
<dbReference type="PANTHER" id="PTHR23074">
    <property type="entry name" value="AAA DOMAIN-CONTAINING"/>
    <property type="match status" value="1"/>
</dbReference>
<evidence type="ECO:0000256" key="12">
    <source>
        <dbReference type="ARBA" id="ARBA00023306"/>
    </source>
</evidence>
<keyword evidence="8" id="KW-0378">Hydrolase</keyword>
<comment type="catalytic activity">
    <reaction evidence="13">
        <text>ATP + H2O = ADP + phosphate + H(+)</text>
        <dbReference type="Rhea" id="RHEA:13065"/>
        <dbReference type="ChEBI" id="CHEBI:15377"/>
        <dbReference type="ChEBI" id="CHEBI:15378"/>
        <dbReference type="ChEBI" id="CHEBI:30616"/>
        <dbReference type="ChEBI" id="CHEBI:43474"/>
        <dbReference type="ChEBI" id="CHEBI:456216"/>
        <dbReference type="EC" id="3.6.4.6"/>
    </reaction>
</comment>
<evidence type="ECO:0000256" key="14">
    <source>
        <dbReference type="RuleBase" id="RU003651"/>
    </source>
</evidence>
<comment type="similarity">
    <text evidence="2 14">Belongs to the AAA ATPase family.</text>
</comment>
<evidence type="ECO:0000259" key="17">
    <source>
        <dbReference type="SMART" id="SM00382"/>
    </source>
</evidence>
<dbReference type="Gene3D" id="1.10.8.60">
    <property type="match status" value="1"/>
</dbReference>
<dbReference type="Pfam" id="PF09336">
    <property type="entry name" value="Vps4_C"/>
    <property type="match status" value="1"/>
</dbReference>
<dbReference type="Ensembl" id="ENSSORT00005057365.1">
    <property type="protein sequence ID" value="ENSSORP00005056072.1"/>
    <property type="gene ID" value="ENSSORG00005024977.1"/>
</dbReference>
<dbReference type="GO" id="GO:0016887">
    <property type="term" value="F:ATP hydrolysis activity"/>
    <property type="evidence" value="ECO:0007669"/>
    <property type="project" value="InterPro"/>
</dbReference>
<evidence type="ECO:0000256" key="6">
    <source>
        <dbReference type="ARBA" id="ARBA00022741"/>
    </source>
</evidence>
<dbReference type="InterPro" id="IPR041569">
    <property type="entry name" value="AAA_lid_3"/>
</dbReference>
<dbReference type="PROSITE" id="PS00674">
    <property type="entry name" value="AAA"/>
    <property type="match status" value="1"/>
</dbReference>
<feature type="domain" description="MIT" evidence="18">
    <location>
        <begin position="76"/>
        <end position="151"/>
    </location>
</feature>
<evidence type="ECO:0000256" key="16">
    <source>
        <dbReference type="SAM" id="MobiDB-lite"/>
    </source>
</evidence>
<keyword evidence="20" id="KW-1185">Reference proteome</keyword>
<dbReference type="InterPro" id="IPR015415">
    <property type="entry name" value="Spast_Vps4_C"/>
</dbReference>
<dbReference type="FunFam" id="1.10.8.60:FF:000015">
    <property type="entry name" value="vacuolar protein sorting-associated protein 4A"/>
    <property type="match status" value="1"/>
</dbReference>
<dbReference type="InterPro" id="IPR036181">
    <property type="entry name" value="MIT_dom_sf"/>
</dbReference>
<evidence type="ECO:0000256" key="1">
    <source>
        <dbReference type="ARBA" id="ARBA00004633"/>
    </source>
</evidence>
<proteinExistence type="inferred from homology"/>
<keyword evidence="15" id="KW-0175">Coiled coil</keyword>
<dbReference type="InterPro" id="IPR027417">
    <property type="entry name" value="P-loop_NTPase"/>
</dbReference>
<dbReference type="SMART" id="SM00382">
    <property type="entry name" value="AAA"/>
    <property type="match status" value="1"/>
</dbReference>
<dbReference type="SUPFAM" id="SSF116846">
    <property type="entry name" value="MIT domain"/>
    <property type="match status" value="2"/>
</dbReference>
<dbReference type="GO" id="GO:0005524">
    <property type="term" value="F:ATP binding"/>
    <property type="evidence" value="ECO:0007669"/>
    <property type="project" value="UniProtKB-KW"/>
</dbReference>
<dbReference type="InterPro" id="IPR007330">
    <property type="entry name" value="MIT_dom"/>
</dbReference>
<keyword evidence="11" id="KW-0472">Membrane</keyword>
<feature type="domain" description="MIT" evidence="18">
    <location>
        <begin position="2"/>
        <end position="75"/>
    </location>
</feature>
<evidence type="ECO:0000256" key="2">
    <source>
        <dbReference type="ARBA" id="ARBA00006914"/>
    </source>
</evidence>
<dbReference type="GO" id="GO:0051301">
    <property type="term" value="P:cell division"/>
    <property type="evidence" value="ECO:0007669"/>
    <property type="project" value="UniProtKB-KW"/>
</dbReference>
<keyword evidence="12" id="KW-0131">Cell cycle</keyword>